<dbReference type="SUPFAM" id="SSF54862">
    <property type="entry name" value="4Fe-4S ferredoxins"/>
    <property type="match status" value="1"/>
</dbReference>
<accession>A0A518DHS4</accession>
<dbReference type="AlphaFoldDB" id="A0A518DHS4"/>
<reference evidence="9 10" key="1">
    <citation type="submission" date="2019-02" db="EMBL/GenBank/DDBJ databases">
        <title>Deep-cultivation of Planctomycetes and their phenomic and genomic characterization uncovers novel biology.</title>
        <authorList>
            <person name="Wiegand S."/>
            <person name="Jogler M."/>
            <person name="Boedeker C."/>
            <person name="Pinto D."/>
            <person name="Vollmers J."/>
            <person name="Rivas-Marin E."/>
            <person name="Kohn T."/>
            <person name="Peeters S.H."/>
            <person name="Heuer A."/>
            <person name="Rast P."/>
            <person name="Oberbeckmann S."/>
            <person name="Bunk B."/>
            <person name="Jeske O."/>
            <person name="Meyerdierks A."/>
            <person name="Storesund J.E."/>
            <person name="Kallscheuer N."/>
            <person name="Luecker S."/>
            <person name="Lage O.M."/>
            <person name="Pohl T."/>
            <person name="Merkel B.J."/>
            <person name="Hornburger P."/>
            <person name="Mueller R.-W."/>
            <person name="Bruemmer F."/>
            <person name="Labrenz M."/>
            <person name="Spormann A.M."/>
            <person name="Op den Camp H."/>
            <person name="Overmann J."/>
            <person name="Amann R."/>
            <person name="Jetten M.S.M."/>
            <person name="Mascher T."/>
            <person name="Medema M.H."/>
            <person name="Devos D.P."/>
            <person name="Kaster A.-K."/>
            <person name="Ovreas L."/>
            <person name="Rohde M."/>
            <person name="Galperin M.Y."/>
            <person name="Jogler C."/>
        </authorList>
    </citation>
    <scope>NUCLEOTIDE SEQUENCE [LARGE SCALE GENOMIC DNA]</scope>
    <source>
        <strain evidence="9 10">Pla175</strain>
    </source>
</reference>
<dbReference type="Pfam" id="PF12801">
    <property type="entry name" value="Fer4_5"/>
    <property type="match status" value="1"/>
</dbReference>
<keyword evidence="4" id="KW-0249">Electron transport</keyword>
<dbReference type="InterPro" id="IPR014116">
    <property type="entry name" value="Cyt_c_oxidase_cbb3_FixG"/>
</dbReference>
<feature type="transmembrane region" description="Helical" evidence="7">
    <location>
        <begin position="333"/>
        <end position="352"/>
    </location>
</feature>
<organism evidence="9 10">
    <name type="scientific">Pirellulimonas nuda</name>
    <dbReference type="NCBI Taxonomy" id="2528009"/>
    <lineage>
        <taxon>Bacteria</taxon>
        <taxon>Pseudomonadati</taxon>
        <taxon>Planctomycetota</taxon>
        <taxon>Planctomycetia</taxon>
        <taxon>Pirellulales</taxon>
        <taxon>Lacipirellulaceae</taxon>
        <taxon>Pirellulimonas</taxon>
    </lineage>
</organism>
<dbReference type="NCBIfam" id="TIGR02745">
    <property type="entry name" value="ccoG_rdxA_fixG"/>
    <property type="match status" value="1"/>
</dbReference>
<keyword evidence="2" id="KW-0004">4Fe-4S</keyword>
<dbReference type="InterPro" id="IPR013783">
    <property type="entry name" value="Ig-like_fold"/>
</dbReference>
<dbReference type="InterPro" id="IPR032879">
    <property type="entry name" value="FixG_C"/>
</dbReference>
<evidence type="ECO:0000256" key="1">
    <source>
        <dbReference type="ARBA" id="ARBA00022448"/>
    </source>
</evidence>
<evidence type="ECO:0000256" key="3">
    <source>
        <dbReference type="ARBA" id="ARBA00022723"/>
    </source>
</evidence>
<keyword evidence="1" id="KW-0813">Transport</keyword>
<dbReference type="Gene3D" id="2.60.40.10">
    <property type="entry name" value="Immunoglobulins"/>
    <property type="match status" value="1"/>
</dbReference>
<dbReference type="InterPro" id="IPR017900">
    <property type="entry name" value="4Fe4S_Fe_S_CS"/>
</dbReference>
<proteinExistence type="predicted"/>
<evidence type="ECO:0000259" key="8">
    <source>
        <dbReference type="PROSITE" id="PS51379"/>
    </source>
</evidence>
<keyword evidence="3" id="KW-0479">Metal-binding</keyword>
<dbReference type="KEGG" id="pnd:Pla175_44440"/>
<dbReference type="EMBL" id="CP036291">
    <property type="protein sequence ID" value="QDU91027.1"/>
    <property type="molecule type" value="Genomic_DNA"/>
</dbReference>
<dbReference type="InterPro" id="IPR051684">
    <property type="entry name" value="Electron_Trans/Redox"/>
</dbReference>
<dbReference type="PANTHER" id="PTHR30176:SF3">
    <property type="entry name" value="FERREDOXIN-TYPE PROTEIN NAPH"/>
    <property type="match status" value="1"/>
</dbReference>
<feature type="transmembrane region" description="Helical" evidence="7">
    <location>
        <begin position="197"/>
        <end position="215"/>
    </location>
</feature>
<keyword evidence="7" id="KW-0472">Membrane</keyword>
<evidence type="ECO:0000313" key="9">
    <source>
        <dbReference type="EMBL" id="QDU91027.1"/>
    </source>
</evidence>
<evidence type="ECO:0000313" key="10">
    <source>
        <dbReference type="Proteomes" id="UP000317429"/>
    </source>
</evidence>
<dbReference type="GO" id="GO:0051539">
    <property type="term" value="F:4 iron, 4 sulfur cluster binding"/>
    <property type="evidence" value="ECO:0007669"/>
    <property type="project" value="UniProtKB-KW"/>
</dbReference>
<dbReference type="Proteomes" id="UP000317429">
    <property type="component" value="Chromosome"/>
</dbReference>
<sequence length="471" mass="52228">MAINQHLPVLPSEGRVLSTLESDGSRRWLYPKLSTGRFWVRRRVAAYALIVLYTALPFIKIGGRPAVQLDLWNSRFALFGLEFRPTDLELLAVFGLIVFLSIFFATAIFGRVWCGWGCPQTVYLEYVFRPIERLFTGTTGRGGKPKKQVAAWRKAAMYGVFLLICWHLANTFLAYFVGVDALHHWIWSEPPWRHPGAFALVMFVTGLMLFDFCYWREQLCIIGCPYGRFQSVLLDRSSLVVGYDPQRGEPRGHGRDRQEKGLGDCVACGLCVDVCPTGIDIRDGLQMECVNCTQCIDACDAVMDTVGLPRGLIRYSSQAALEGQPTRLARPRVLIYSGLIAALCVLLIVMLANRQAMDVTLLRGLGRPFVVTPAGEVENMVRLKLVNRTDEARTYRVEAAAPESLRINDARELSLAAGESVTEPLHLLAPSGAFAQRGGTLPVRLRVVDSAGEQVESDYLLFGPASPNPGG</sequence>
<evidence type="ECO:0000256" key="4">
    <source>
        <dbReference type="ARBA" id="ARBA00022982"/>
    </source>
</evidence>
<keyword evidence="7" id="KW-1133">Transmembrane helix</keyword>
<gene>
    <name evidence="9" type="ORF">Pla175_44440</name>
</gene>
<dbReference type="Pfam" id="PF11614">
    <property type="entry name" value="FixG_C"/>
    <property type="match status" value="1"/>
</dbReference>
<dbReference type="PANTHER" id="PTHR30176">
    <property type="entry name" value="FERREDOXIN-TYPE PROTEIN NAPH"/>
    <property type="match status" value="1"/>
</dbReference>
<dbReference type="GO" id="GO:0005886">
    <property type="term" value="C:plasma membrane"/>
    <property type="evidence" value="ECO:0007669"/>
    <property type="project" value="TreeGrafter"/>
</dbReference>
<evidence type="ECO:0000256" key="6">
    <source>
        <dbReference type="ARBA" id="ARBA00023014"/>
    </source>
</evidence>
<dbReference type="RefSeq" id="WP_145290678.1">
    <property type="nucleotide sequence ID" value="NZ_CP036291.1"/>
</dbReference>
<evidence type="ECO:0000256" key="2">
    <source>
        <dbReference type="ARBA" id="ARBA00022485"/>
    </source>
</evidence>
<keyword evidence="7" id="KW-0812">Transmembrane</keyword>
<feature type="transmembrane region" description="Helical" evidence="7">
    <location>
        <begin position="44"/>
        <end position="63"/>
    </location>
</feature>
<evidence type="ECO:0000256" key="7">
    <source>
        <dbReference type="SAM" id="Phobius"/>
    </source>
</evidence>
<feature type="domain" description="4Fe-4S ferredoxin-type" evidence="8">
    <location>
        <begin position="256"/>
        <end position="284"/>
    </location>
</feature>
<dbReference type="OrthoDB" id="9786132at2"/>
<feature type="transmembrane region" description="Helical" evidence="7">
    <location>
        <begin position="155"/>
        <end position="177"/>
    </location>
</feature>
<keyword evidence="6" id="KW-0411">Iron-sulfur</keyword>
<dbReference type="Pfam" id="PF13746">
    <property type="entry name" value="Fer4_18"/>
    <property type="match status" value="1"/>
</dbReference>
<dbReference type="InterPro" id="IPR017896">
    <property type="entry name" value="4Fe4S_Fe-S-bd"/>
</dbReference>
<name>A0A518DHS4_9BACT</name>
<dbReference type="PROSITE" id="PS00198">
    <property type="entry name" value="4FE4S_FER_1"/>
    <property type="match status" value="1"/>
</dbReference>
<dbReference type="GO" id="GO:0046872">
    <property type="term" value="F:metal ion binding"/>
    <property type="evidence" value="ECO:0007669"/>
    <property type="project" value="UniProtKB-KW"/>
</dbReference>
<protein>
    <submittedName>
        <fullName evidence="9">Ubp3 associated protein Bre5</fullName>
    </submittedName>
</protein>
<keyword evidence="10" id="KW-1185">Reference proteome</keyword>
<feature type="transmembrane region" description="Helical" evidence="7">
    <location>
        <begin position="90"/>
        <end position="110"/>
    </location>
</feature>
<dbReference type="PROSITE" id="PS51379">
    <property type="entry name" value="4FE4S_FER_2"/>
    <property type="match status" value="1"/>
</dbReference>
<evidence type="ECO:0000256" key="5">
    <source>
        <dbReference type="ARBA" id="ARBA00023004"/>
    </source>
</evidence>
<keyword evidence="5" id="KW-0408">Iron</keyword>